<feature type="signal peptide" evidence="1">
    <location>
        <begin position="1"/>
        <end position="20"/>
    </location>
</feature>
<keyword evidence="1" id="KW-0732">Signal</keyword>
<evidence type="ECO:0000259" key="2">
    <source>
        <dbReference type="PROSITE" id="PS51465"/>
    </source>
</evidence>
<dbReference type="Pfam" id="PF07648">
    <property type="entry name" value="Kazal_2"/>
    <property type="match status" value="1"/>
</dbReference>
<protein>
    <recommendedName>
        <fullName evidence="2">Kazal-like domain-containing protein</fullName>
    </recommendedName>
</protein>
<proteinExistence type="predicted"/>
<dbReference type="AlphaFoldDB" id="A0ABD2W9T0"/>
<organism evidence="3 4">
    <name type="scientific">Trichogramma kaykai</name>
    <dbReference type="NCBI Taxonomy" id="54128"/>
    <lineage>
        <taxon>Eukaryota</taxon>
        <taxon>Metazoa</taxon>
        <taxon>Ecdysozoa</taxon>
        <taxon>Arthropoda</taxon>
        <taxon>Hexapoda</taxon>
        <taxon>Insecta</taxon>
        <taxon>Pterygota</taxon>
        <taxon>Neoptera</taxon>
        <taxon>Endopterygota</taxon>
        <taxon>Hymenoptera</taxon>
        <taxon>Apocrita</taxon>
        <taxon>Proctotrupomorpha</taxon>
        <taxon>Chalcidoidea</taxon>
        <taxon>Trichogrammatidae</taxon>
        <taxon>Trichogramma</taxon>
    </lineage>
</organism>
<feature type="chain" id="PRO_5044810407" description="Kazal-like domain-containing protein" evidence="1">
    <location>
        <begin position="21"/>
        <end position="81"/>
    </location>
</feature>
<evidence type="ECO:0000313" key="3">
    <source>
        <dbReference type="EMBL" id="KAL3389484.1"/>
    </source>
</evidence>
<evidence type="ECO:0000256" key="1">
    <source>
        <dbReference type="SAM" id="SignalP"/>
    </source>
</evidence>
<dbReference type="CDD" id="cd00104">
    <property type="entry name" value="KAZAL_FS"/>
    <property type="match status" value="1"/>
</dbReference>
<dbReference type="Proteomes" id="UP001627154">
    <property type="component" value="Unassembled WGS sequence"/>
</dbReference>
<dbReference type="SUPFAM" id="SSF100895">
    <property type="entry name" value="Kazal-type serine protease inhibitors"/>
    <property type="match status" value="1"/>
</dbReference>
<dbReference type="PROSITE" id="PS51465">
    <property type="entry name" value="KAZAL_2"/>
    <property type="match status" value="1"/>
</dbReference>
<dbReference type="EMBL" id="JBJJXI010000123">
    <property type="protein sequence ID" value="KAL3389484.1"/>
    <property type="molecule type" value="Genomic_DNA"/>
</dbReference>
<dbReference type="SMART" id="SM00280">
    <property type="entry name" value="KAZAL"/>
    <property type="match status" value="1"/>
</dbReference>
<accession>A0ABD2W9T0</accession>
<comment type="caution">
    <text evidence="3">The sequence shown here is derived from an EMBL/GenBank/DDBJ whole genome shotgun (WGS) entry which is preliminary data.</text>
</comment>
<reference evidence="3 4" key="1">
    <citation type="journal article" date="2024" name="bioRxiv">
        <title>A reference genome for Trichogramma kaykai: A tiny desert-dwelling parasitoid wasp with competing sex-ratio distorters.</title>
        <authorList>
            <person name="Culotta J."/>
            <person name="Lindsey A.R."/>
        </authorList>
    </citation>
    <scope>NUCLEOTIDE SEQUENCE [LARGE SCALE GENOMIC DNA]</scope>
    <source>
        <strain evidence="3 4">KSX58</strain>
    </source>
</reference>
<sequence>MTKLFVVLCVLMSSFLIIQGATIRFREKGEADNNCDCITTYEFLPVCGSNGKSYPNEGTLKCANECEGGNIQVRHKGLCQE</sequence>
<gene>
    <name evidence="3" type="ORF">TKK_015695</name>
</gene>
<name>A0ABD2W9T0_9HYME</name>
<keyword evidence="4" id="KW-1185">Reference proteome</keyword>
<dbReference type="Gene3D" id="3.30.60.30">
    <property type="match status" value="1"/>
</dbReference>
<dbReference type="InterPro" id="IPR036058">
    <property type="entry name" value="Kazal_dom_sf"/>
</dbReference>
<dbReference type="InterPro" id="IPR002350">
    <property type="entry name" value="Kazal_dom"/>
</dbReference>
<evidence type="ECO:0000313" key="4">
    <source>
        <dbReference type="Proteomes" id="UP001627154"/>
    </source>
</evidence>
<feature type="domain" description="Kazal-like" evidence="2">
    <location>
        <begin position="29"/>
        <end position="81"/>
    </location>
</feature>